<proteinExistence type="predicted"/>
<evidence type="ECO:0000256" key="3">
    <source>
        <dbReference type="ARBA" id="ARBA00012438"/>
    </source>
</evidence>
<evidence type="ECO:0000256" key="1">
    <source>
        <dbReference type="ARBA" id="ARBA00000085"/>
    </source>
</evidence>
<dbReference type="GO" id="GO:0007165">
    <property type="term" value="P:signal transduction"/>
    <property type="evidence" value="ECO:0007669"/>
    <property type="project" value="InterPro"/>
</dbReference>
<name>A0A1L3F017_9GAMM</name>
<dbReference type="InterPro" id="IPR003594">
    <property type="entry name" value="HATPase_dom"/>
</dbReference>
<dbReference type="AlphaFoldDB" id="A0A1L3F017"/>
<dbReference type="SUPFAM" id="SSF55874">
    <property type="entry name" value="ATPase domain of HSP90 chaperone/DNA topoisomerase II/histidine kinase"/>
    <property type="match status" value="1"/>
</dbReference>
<keyword evidence="4" id="KW-0597">Phosphoprotein</keyword>
<evidence type="ECO:0000313" key="12">
    <source>
        <dbReference type="Proteomes" id="UP000182987"/>
    </source>
</evidence>
<evidence type="ECO:0000256" key="4">
    <source>
        <dbReference type="ARBA" id="ARBA00022553"/>
    </source>
</evidence>
<evidence type="ECO:0000256" key="2">
    <source>
        <dbReference type="ARBA" id="ARBA00004370"/>
    </source>
</evidence>
<dbReference type="InterPro" id="IPR000014">
    <property type="entry name" value="PAS"/>
</dbReference>
<keyword evidence="7" id="KW-0812">Transmembrane</keyword>
<evidence type="ECO:0000256" key="5">
    <source>
        <dbReference type="ARBA" id="ARBA00022679"/>
    </source>
</evidence>
<dbReference type="SUPFAM" id="SSF55785">
    <property type="entry name" value="PYP-like sensor domain (PAS domain)"/>
    <property type="match status" value="1"/>
</dbReference>
<dbReference type="GO" id="GO:0005524">
    <property type="term" value="F:ATP binding"/>
    <property type="evidence" value="ECO:0007669"/>
    <property type="project" value="UniProtKB-KW"/>
</dbReference>
<reference evidence="12" key="1">
    <citation type="submission" date="2016-09" db="EMBL/GenBank/DDBJ databases">
        <authorList>
            <person name="Lysoe E."/>
        </authorList>
    </citation>
    <scope>NUCLEOTIDE SEQUENCE [LARGE SCALE GENOMIC DNA]</scope>
    <source>
        <strain evidence="12">LJ96T</strain>
    </source>
</reference>
<sequence>MRSRVASGTFLVALPALMALGGVLLVGMPPSFAEAAVLFVLVAVLTVAAGRFTGGRPSRMQTVVNLLEALREGDYGVRASGAERPDDFGDIARRFNELAVRLQDEQRGLQESLQLLSKTLAALDGAVFAFERDGRLRLVNPAGERILARPAAELLGAEASALGLSPLFEVTSGDIVPYAFAGQAGRWQVGHATLRSRSQEGRLLVVQPMERALREEEAQAFRRLLRVLSHEITNSMTPIGSMVETLQGLLPGAGRVLDDDVDADLRHGLDVIGQRSAALQRFIGHYAQLARLPPPQPATVDVASLCERVAWLFDDARIRVVAGEAVSLRGDRDQLEQVLINLLRNAVEAGGEEEVLLSWRRLDARVVVEVSDLGPGLPASGNLFVPFFTTKAHGAGIGLALSRQIVEAQDGTLDLHARESARGVVARMTLPMAEGD</sequence>
<feature type="domain" description="HAMP" evidence="10">
    <location>
        <begin position="59"/>
        <end position="107"/>
    </location>
</feature>
<keyword evidence="11" id="KW-0547">Nucleotide-binding</keyword>
<evidence type="ECO:0000259" key="8">
    <source>
        <dbReference type="PROSITE" id="PS50109"/>
    </source>
</evidence>
<evidence type="ECO:0000313" key="11">
    <source>
        <dbReference type="EMBL" id="APG06655.1"/>
    </source>
</evidence>
<dbReference type="STRING" id="1440763.BJI69_19685"/>
<keyword evidence="5" id="KW-0808">Transferase</keyword>
<dbReference type="KEGG" id="lrz:BJI69_19685"/>
<dbReference type="Gene3D" id="3.30.450.20">
    <property type="entry name" value="PAS domain"/>
    <property type="match status" value="1"/>
</dbReference>
<keyword evidence="7" id="KW-1133">Transmembrane helix</keyword>
<dbReference type="PROSITE" id="PS50109">
    <property type="entry name" value="HIS_KIN"/>
    <property type="match status" value="1"/>
</dbReference>
<dbReference type="PROSITE" id="PS50112">
    <property type="entry name" value="PAS"/>
    <property type="match status" value="1"/>
</dbReference>
<dbReference type="Gene3D" id="6.10.340.10">
    <property type="match status" value="1"/>
</dbReference>
<dbReference type="Proteomes" id="UP000182987">
    <property type="component" value="Chromosome"/>
</dbReference>
<keyword evidence="7" id="KW-0472">Membrane</keyword>
<comment type="catalytic activity">
    <reaction evidence="1">
        <text>ATP + protein L-histidine = ADP + protein N-phospho-L-histidine.</text>
        <dbReference type="EC" id="2.7.13.3"/>
    </reaction>
</comment>
<dbReference type="InterPro" id="IPR003660">
    <property type="entry name" value="HAMP_dom"/>
</dbReference>
<feature type="transmembrane region" description="Helical" evidence="7">
    <location>
        <begin position="31"/>
        <end position="50"/>
    </location>
</feature>
<dbReference type="InterPro" id="IPR036890">
    <property type="entry name" value="HATPase_C_sf"/>
</dbReference>
<feature type="domain" description="Histidine kinase" evidence="8">
    <location>
        <begin position="227"/>
        <end position="434"/>
    </location>
</feature>
<evidence type="ECO:0000259" key="9">
    <source>
        <dbReference type="PROSITE" id="PS50112"/>
    </source>
</evidence>
<feature type="domain" description="PAS" evidence="9">
    <location>
        <begin position="112"/>
        <end position="156"/>
    </location>
</feature>
<dbReference type="PANTHER" id="PTHR43065">
    <property type="entry name" value="SENSOR HISTIDINE KINASE"/>
    <property type="match status" value="1"/>
</dbReference>
<keyword evidence="11" id="KW-0067">ATP-binding</keyword>
<keyword evidence="6" id="KW-0418">Kinase</keyword>
<dbReference type="EMBL" id="CP017480">
    <property type="protein sequence ID" value="APG06655.1"/>
    <property type="molecule type" value="Genomic_DNA"/>
</dbReference>
<dbReference type="PRINTS" id="PR00344">
    <property type="entry name" value="BCTRLSENSOR"/>
</dbReference>
<accession>A0A1L3F017</accession>
<organism evidence="11 12">
    <name type="scientific">Luteibacter rhizovicinus DSM 16549</name>
    <dbReference type="NCBI Taxonomy" id="1440763"/>
    <lineage>
        <taxon>Bacteria</taxon>
        <taxon>Pseudomonadati</taxon>
        <taxon>Pseudomonadota</taxon>
        <taxon>Gammaproteobacteria</taxon>
        <taxon>Lysobacterales</taxon>
        <taxon>Rhodanobacteraceae</taxon>
        <taxon>Luteibacter</taxon>
    </lineage>
</organism>
<dbReference type="Pfam" id="PF02518">
    <property type="entry name" value="HATPase_c"/>
    <property type="match status" value="1"/>
</dbReference>
<evidence type="ECO:0000256" key="7">
    <source>
        <dbReference type="SAM" id="Phobius"/>
    </source>
</evidence>
<dbReference type="EC" id="2.7.13.3" evidence="3"/>
<dbReference type="InterPro" id="IPR004358">
    <property type="entry name" value="Sig_transdc_His_kin-like_C"/>
</dbReference>
<dbReference type="InterPro" id="IPR005467">
    <property type="entry name" value="His_kinase_dom"/>
</dbReference>
<dbReference type="InterPro" id="IPR035965">
    <property type="entry name" value="PAS-like_dom_sf"/>
</dbReference>
<keyword evidence="12" id="KW-1185">Reference proteome</keyword>
<dbReference type="PROSITE" id="PS50885">
    <property type="entry name" value="HAMP"/>
    <property type="match status" value="1"/>
</dbReference>
<dbReference type="Gene3D" id="3.30.565.10">
    <property type="entry name" value="Histidine kinase-like ATPase, C-terminal domain"/>
    <property type="match status" value="1"/>
</dbReference>
<evidence type="ECO:0000259" key="10">
    <source>
        <dbReference type="PROSITE" id="PS50885"/>
    </source>
</evidence>
<dbReference type="GO" id="GO:0004673">
    <property type="term" value="F:protein histidine kinase activity"/>
    <property type="evidence" value="ECO:0007669"/>
    <property type="project" value="UniProtKB-EC"/>
</dbReference>
<dbReference type="PANTHER" id="PTHR43065:SF51">
    <property type="entry name" value="HISTIDINE KINASE"/>
    <property type="match status" value="1"/>
</dbReference>
<dbReference type="SMART" id="SM00387">
    <property type="entry name" value="HATPase_c"/>
    <property type="match status" value="1"/>
</dbReference>
<protein>
    <recommendedName>
        <fullName evidence="3">histidine kinase</fullName>
        <ecNumber evidence="3">2.7.13.3</ecNumber>
    </recommendedName>
</protein>
<evidence type="ECO:0000256" key="6">
    <source>
        <dbReference type="ARBA" id="ARBA00022777"/>
    </source>
</evidence>
<comment type="subcellular location">
    <subcellularLocation>
        <location evidence="2">Membrane</location>
    </subcellularLocation>
</comment>
<gene>
    <name evidence="11" type="ORF">BJI69_19685</name>
</gene>
<dbReference type="GO" id="GO:0016020">
    <property type="term" value="C:membrane"/>
    <property type="evidence" value="ECO:0007669"/>
    <property type="project" value="UniProtKB-SubCell"/>
</dbReference>